<organism evidence="1 2">
    <name type="scientific">Pseudidiomarina terrestris</name>
    <dbReference type="NCBI Taxonomy" id="2820060"/>
    <lineage>
        <taxon>Bacteria</taxon>
        <taxon>Pseudomonadati</taxon>
        <taxon>Pseudomonadota</taxon>
        <taxon>Gammaproteobacteria</taxon>
        <taxon>Alteromonadales</taxon>
        <taxon>Idiomarinaceae</taxon>
        <taxon>Pseudidiomarina</taxon>
    </lineage>
</organism>
<sequence>MRSVIGVEGNPQAGGNIDVVLLNVGSIQQIIDYRFAALLSVSCRVDIGQRQHKFVTANACDHVLWTYTATELLGNMLEQAITDILAQRVINVAQMVKVQH</sequence>
<gene>
    <name evidence="1" type="ORF">J6I92_05825</name>
</gene>
<reference evidence="1 2" key="1">
    <citation type="submission" date="2021-03" db="EMBL/GenBank/DDBJ databases">
        <title>Pseudidiomarina terrestris, a new bacterium isolated from saline soil.</title>
        <authorList>
            <person name="Galisteo C."/>
            <person name="De La Haba R."/>
            <person name="Sanchez-Porro C."/>
            <person name="Ventosa A."/>
        </authorList>
    </citation>
    <scope>NUCLEOTIDE SEQUENCE [LARGE SCALE GENOMIC DNA]</scope>
    <source>
        <strain evidence="2">1APR75-15</strain>
    </source>
</reference>
<evidence type="ECO:0000313" key="2">
    <source>
        <dbReference type="Proteomes" id="UP001169491"/>
    </source>
</evidence>
<keyword evidence="2" id="KW-1185">Reference proteome</keyword>
<evidence type="ECO:0000313" key="1">
    <source>
        <dbReference type="EMBL" id="MDN7129385.1"/>
    </source>
</evidence>
<comment type="caution">
    <text evidence="1">The sequence shown here is derived from an EMBL/GenBank/DDBJ whole genome shotgun (WGS) entry which is preliminary data.</text>
</comment>
<protein>
    <submittedName>
        <fullName evidence="1">Uncharacterized protein</fullName>
    </submittedName>
</protein>
<name>A0ABT8MHI0_9GAMM</name>
<accession>A0ABT8MHI0</accession>
<dbReference type="EMBL" id="JAGGJC010000001">
    <property type="protein sequence ID" value="MDN7129385.1"/>
    <property type="molecule type" value="Genomic_DNA"/>
</dbReference>
<dbReference type="Proteomes" id="UP001169491">
    <property type="component" value="Unassembled WGS sequence"/>
</dbReference>
<proteinExistence type="predicted"/>